<dbReference type="Proteomes" id="UP001386955">
    <property type="component" value="Unassembled WGS sequence"/>
</dbReference>
<proteinExistence type="predicted"/>
<name>A0AAN9SGK6_PSOTE</name>
<comment type="caution">
    <text evidence="1">The sequence shown here is derived from an EMBL/GenBank/DDBJ whole genome shotgun (WGS) entry which is preliminary data.</text>
</comment>
<reference evidence="1 2" key="1">
    <citation type="submission" date="2024-01" db="EMBL/GenBank/DDBJ databases">
        <title>The genomes of 5 underutilized Papilionoideae crops provide insights into root nodulation and disease resistanc.</title>
        <authorList>
            <person name="Jiang F."/>
        </authorList>
    </citation>
    <scope>NUCLEOTIDE SEQUENCE [LARGE SCALE GENOMIC DNA]</scope>
    <source>
        <strain evidence="1">DUOXIRENSHENG_FW03</strain>
        <tissue evidence="1">Leaves</tissue>
    </source>
</reference>
<evidence type="ECO:0000313" key="2">
    <source>
        <dbReference type="Proteomes" id="UP001386955"/>
    </source>
</evidence>
<organism evidence="1 2">
    <name type="scientific">Psophocarpus tetragonolobus</name>
    <name type="common">Winged bean</name>
    <name type="synonym">Dolichos tetragonolobus</name>
    <dbReference type="NCBI Taxonomy" id="3891"/>
    <lineage>
        <taxon>Eukaryota</taxon>
        <taxon>Viridiplantae</taxon>
        <taxon>Streptophyta</taxon>
        <taxon>Embryophyta</taxon>
        <taxon>Tracheophyta</taxon>
        <taxon>Spermatophyta</taxon>
        <taxon>Magnoliopsida</taxon>
        <taxon>eudicotyledons</taxon>
        <taxon>Gunneridae</taxon>
        <taxon>Pentapetalae</taxon>
        <taxon>rosids</taxon>
        <taxon>fabids</taxon>
        <taxon>Fabales</taxon>
        <taxon>Fabaceae</taxon>
        <taxon>Papilionoideae</taxon>
        <taxon>50 kb inversion clade</taxon>
        <taxon>NPAAA clade</taxon>
        <taxon>indigoferoid/millettioid clade</taxon>
        <taxon>Phaseoleae</taxon>
        <taxon>Psophocarpus</taxon>
    </lineage>
</organism>
<gene>
    <name evidence="1" type="ORF">VNO78_21432</name>
</gene>
<dbReference type="EMBL" id="JAYMYS010000005">
    <property type="protein sequence ID" value="KAK7392982.1"/>
    <property type="molecule type" value="Genomic_DNA"/>
</dbReference>
<protein>
    <submittedName>
        <fullName evidence="1">Uncharacterized protein</fullName>
    </submittedName>
</protein>
<dbReference type="AlphaFoldDB" id="A0AAN9SGK6"/>
<keyword evidence="2" id="KW-1185">Reference proteome</keyword>
<accession>A0AAN9SGK6</accession>
<sequence length="90" mass="10553">MLVYKFLKKFHLMRHEETTVKELIVNVELQQLKEVENECGTFSSFVWLPREEWKRRASGLTHDEAARTVYSPDAYLILTFPTPNKALLVA</sequence>
<evidence type="ECO:0000313" key="1">
    <source>
        <dbReference type="EMBL" id="KAK7392982.1"/>
    </source>
</evidence>